<sequence>MIVLVLLIQITSLIFYFRIVAESYTDNESTWNRWFWYFITGLNFLFICRFIFVQINFSYRWYDQITEFISLGISLFIVIPISIYYLIKHNRRQKKK</sequence>
<dbReference type="EMBL" id="UAVR01000008">
    <property type="protein sequence ID" value="SQA88820.1"/>
    <property type="molecule type" value="Genomic_DNA"/>
</dbReference>
<proteinExistence type="predicted"/>
<name>A0AAX2IIL9_9FLAO</name>
<reference evidence="3 5" key="2">
    <citation type="submission" date="2018-06" db="EMBL/GenBank/DDBJ databases">
        <authorList>
            <consortium name="Pathogen Informatics"/>
            <person name="Doyle S."/>
        </authorList>
    </citation>
    <scope>NUCLEOTIDE SEQUENCE [LARGE SCALE GENOMIC DNA]</scope>
    <source>
        <strain evidence="3 5">NCTC11212</strain>
    </source>
</reference>
<dbReference type="Proteomes" id="UP000251937">
    <property type="component" value="Unassembled WGS sequence"/>
</dbReference>
<keyword evidence="4" id="KW-1185">Reference proteome</keyword>
<dbReference type="EMBL" id="FUZE01000018">
    <property type="protein sequence ID" value="SKB98843.1"/>
    <property type="molecule type" value="Genomic_DNA"/>
</dbReference>
<dbReference type="Proteomes" id="UP000190669">
    <property type="component" value="Unassembled WGS sequence"/>
</dbReference>
<accession>A0AAX2IIL9</accession>
<keyword evidence="1" id="KW-0472">Membrane</keyword>
<evidence type="ECO:0000313" key="3">
    <source>
        <dbReference type="EMBL" id="SQA88820.1"/>
    </source>
</evidence>
<protein>
    <submittedName>
        <fullName evidence="3">Uncharacterized protein</fullName>
    </submittedName>
</protein>
<feature type="transmembrane region" description="Helical" evidence="1">
    <location>
        <begin position="36"/>
        <end position="56"/>
    </location>
</feature>
<feature type="transmembrane region" description="Helical" evidence="1">
    <location>
        <begin position="6"/>
        <end position="24"/>
    </location>
</feature>
<gene>
    <name evidence="3" type="ORF">NCTC11212_01357</name>
    <name evidence="2" type="ORF">SAMN05421800_11879</name>
</gene>
<evidence type="ECO:0000313" key="4">
    <source>
        <dbReference type="Proteomes" id="UP000190669"/>
    </source>
</evidence>
<evidence type="ECO:0000313" key="5">
    <source>
        <dbReference type="Proteomes" id="UP000251937"/>
    </source>
</evidence>
<keyword evidence="1" id="KW-0812">Transmembrane</keyword>
<dbReference type="AlphaFoldDB" id="A0AAX2IIL9"/>
<feature type="transmembrane region" description="Helical" evidence="1">
    <location>
        <begin position="68"/>
        <end position="87"/>
    </location>
</feature>
<organism evidence="3 5">
    <name type="scientific">Chryseobacterium balustinum</name>
    <dbReference type="NCBI Taxonomy" id="246"/>
    <lineage>
        <taxon>Bacteria</taxon>
        <taxon>Pseudomonadati</taxon>
        <taxon>Bacteroidota</taxon>
        <taxon>Flavobacteriia</taxon>
        <taxon>Flavobacteriales</taxon>
        <taxon>Weeksellaceae</taxon>
        <taxon>Chryseobacterium group</taxon>
        <taxon>Chryseobacterium</taxon>
    </lineage>
</organism>
<keyword evidence="1" id="KW-1133">Transmembrane helix</keyword>
<reference evidence="2 4" key="1">
    <citation type="submission" date="2017-02" db="EMBL/GenBank/DDBJ databases">
        <authorList>
            <person name="Varghese N."/>
            <person name="Submissions S."/>
        </authorList>
    </citation>
    <scope>NUCLEOTIDE SEQUENCE [LARGE SCALE GENOMIC DNA]</scope>
    <source>
        <strain evidence="2 4">DSM 16775</strain>
    </source>
</reference>
<evidence type="ECO:0000313" key="2">
    <source>
        <dbReference type="EMBL" id="SKB98843.1"/>
    </source>
</evidence>
<comment type="caution">
    <text evidence="3">The sequence shown here is derived from an EMBL/GenBank/DDBJ whole genome shotgun (WGS) entry which is preliminary data.</text>
</comment>
<evidence type="ECO:0000256" key="1">
    <source>
        <dbReference type="SAM" id="Phobius"/>
    </source>
</evidence>